<organism evidence="1">
    <name type="scientific">viral metagenome</name>
    <dbReference type="NCBI Taxonomy" id="1070528"/>
    <lineage>
        <taxon>unclassified sequences</taxon>
        <taxon>metagenomes</taxon>
        <taxon>organismal metagenomes</taxon>
    </lineage>
</organism>
<proteinExistence type="predicted"/>
<dbReference type="AlphaFoldDB" id="A0A6C0L2D3"/>
<sequence>MKSFQRYLQNRDENEVLNNIKEEILVMLYNKRKMIAIEGA</sequence>
<evidence type="ECO:0000313" key="1">
    <source>
        <dbReference type="EMBL" id="QHU22648.1"/>
    </source>
</evidence>
<name>A0A6C0L2D3_9ZZZZ</name>
<protein>
    <submittedName>
        <fullName evidence="1">Uncharacterized protein</fullName>
    </submittedName>
</protein>
<accession>A0A6C0L2D3</accession>
<reference evidence="1" key="1">
    <citation type="journal article" date="2020" name="Nature">
        <title>Giant virus diversity and host interactions through global metagenomics.</title>
        <authorList>
            <person name="Schulz F."/>
            <person name="Roux S."/>
            <person name="Paez-Espino D."/>
            <person name="Jungbluth S."/>
            <person name="Walsh D.A."/>
            <person name="Denef V.J."/>
            <person name="McMahon K.D."/>
            <person name="Konstantinidis K.T."/>
            <person name="Eloe-Fadrosh E.A."/>
            <person name="Kyrpides N.C."/>
            <person name="Woyke T."/>
        </authorList>
    </citation>
    <scope>NUCLEOTIDE SEQUENCE</scope>
    <source>
        <strain evidence="1">GVMAG-S-ERX555907-102</strain>
    </source>
</reference>
<dbReference type="EMBL" id="MN741016">
    <property type="protein sequence ID" value="QHU22648.1"/>
    <property type="molecule type" value="Genomic_DNA"/>
</dbReference>